<keyword evidence="2" id="KW-0804">Transcription</keyword>
<name>A0A6J4JJB8_9CHLR</name>
<sequence>MVTKQVFLTAEGKTQLEGELVKLVAQREVLLKRIQEEREFGAFAEGGEPDSDKSDLAFVEGKIQTIEYQLHHAIIVTEHDSGSVSLGSTVVVEDPEGTEETYVIVGSPEARPTEGRISNESPVGRSLMGKKVGEKVEIKVPSGVLEYTVKSIA</sequence>
<dbReference type="SUPFAM" id="SSF46557">
    <property type="entry name" value="GreA transcript cleavage protein, N-terminal domain"/>
    <property type="match status" value="1"/>
</dbReference>
<gene>
    <name evidence="5" type="ORF">AVDCRST_MAG77-3830</name>
</gene>
<dbReference type="InterPro" id="IPR022691">
    <property type="entry name" value="Tscrpt_elong_fac_GreA/B_N"/>
</dbReference>
<reference evidence="5" key="1">
    <citation type="submission" date="2020-02" db="EMBL/GenBank/DDBJ databases">
        <authorList>
            <person name="Meier V. D."/>
        </authorList>
    </citation>
    <scope>NUCLEOTIDE SEQUENCE</scope>
    <source>
        <strain evidence="5">AVDCRST_MAG77</strain>
    </source>
</reference>
<dbReference type="GO" id="GO:0070063">
    <property type="term" value="F:RNA polymerase binding"/>
    <property type="evidence" value="ECO:0007669"/>
    <property type="project" value="InterPro"/>
</dbReference>
<dbReference type="GO" id="GO:0003746">
    <property type="term" value="F:translation elongation factor activity"/>
    <property type="evidence" value="ECO:0007669"/>
    <property type="project" value="UniProtKB-KW"/>
</dbReference>
<feature type="domain" description="Transcription elongation factor GreA/GreB C-terminal" evidence="3">
    <location>
        <begin position="81"/>
        <end position="152"/>
    </location>
</feature>
<dbReference type="Gene3D" id="3.10.50.30">
    <property type="entry name" value="Transcription elongation factor, GreA/GreB, C-terminal domain"/>
    <property type="match status" value="1"/>
</dbReference>
<dbReference type="PANTHER" id="PTHR30437">
    <property type="entry name" value="TRANSCRIPTION ELONGATION FACTOR GREA"/>
    <property type="match status" value="1"/>
</dbReference>
<dbReference type="PANTHER" id="PTHR30437:SF4">
    <property type="entry name" value="TRANSCRIPTION ELONGATION FACTOR GREA"/>
    <property type="match status" value="1"/>
</dbReference>
<dbReference type="Gene3D" id="1.10.287.180">
    <property type="entry name" value="Transcription elongation factor, GreA/GreB, N-terminal domain"/>
    <property type="match status" value="1"/>
</dbReference>
<dbReference type="GO" id="GO:0003677">
    <property type="term" value="F:DNA binding"/>
    <property type="evidence" value="ECO:0007669"/>
    <property type="project" value="InterPro"/>
</dbReference>
<dbReference type="Pfam" id="PF03449">
    <property type="entry name" value="GreA_GreB_N"/>
    <property type="match status" value="1"/>
</dbReference>
<dbReference type="InterPro" id="IPR023459">
    <property type="entry name" value="Tscrpt_elong_fac_GreA/B_fam"/>
</dbReference>
<dbReference type="EMBL" id="CADCTC010000206">
    <property type="protein sequence ID" value="CAA9280890.1"/>
    <property type="molecule type" value="Genomic_DNA"/>
</dbReference>
<dbReference type="PIRSF" id="PIRSF006092">
    <property type="entry name" value="GreA_GreB"/>
    <property type="match status" value="1"/>
</dbReference>
<dbReference type="Pfam" id="PF01272">
    <property type="entry name" value="GreA_GreB"/>
    <property type="match status" value="1"/>
</dbReference>
<keyword evidence="5" id="KW-0648">Protein biosynthesis</keyword>
<evidence type="ECO:0000313" key="5">
    <source>
        <dbReference type="EMBL" id="CAA9280890.1"/>
    </source>
</evidence>
<dbReference type="AlphaFoldDB" id="A0A6J4JJB8"/>
<protein>
    <submittedName>
        <fullName evidence="5">Transcription elongation factor GreA</fullName>
    </submittedName>
</protein>
<evidence type="ECO:0000259" key="3">
    <source>
        <dbReference type="Pfam" id="PF01272"/>
    </source>
</evidence>
<proteinExistence type="predicted"/>
<keyword evidence="5" id="KW-0251">Elongation factor</keyword>
<dbReference type="InterPro" id="IPR036805">
    <property type="entry name" value="Tscrpt_elong_fac_GreA/B_N_sf"/>
</dbReference>
<dbReference type="GO" id="GO:0006354">
    <property type="term" value="P:DNA-templated transcription elongation"/>
    <property type="evidence" value="ECO:0007669"/>
    <property type="project" value="TreeGrafter"/>
</dbReference>
<dbReference type="GO" id="GO:0032784">
    <property type="term" value="P:regulation of DNA-templated transcription elongation"/>
    <property type="evidence" value="ECO:0007669"/>
    <property type="project" value="InterPro"/>
</dbReference>
<dbReference type="InterPro" id="IPR001437">
    <property type="entry name" value="Tscrpt_elong_fac_GreA/B_C"/>
</dbReference>
<evidence type="ECO:0000256" key="1">
    <source>
        <dbReference type="ARBA" id="ARBA00023015"/>
    </source>
</evidence>
<keyword evidence="1" id="KW-0805">Transcription regulation</keyword>
<organism evidence="5">
    <name type="scientific">uncultured Chloroflexota bacterium</name>
    <dbReference type="NCBI Taxonomy" id="166587"/>
    <lineage>
        <taxon>Bacteria</taxon>
        <taxon>Bacillati</taxon>
        <taxon>Chloroflexota</taxon>
        <taxon>environmental samples</taxon>
    </lineage>
</organism>
<dbReference type="FunFam" id="3.10.50.30:FF:000001">
    <property type="entry name" value="Transcription elongation factor GreA"/>
    <property type="match status" value="1"/>
</dbReference>
<feature type="domain" description="Transcription elongation factor GreA/GreB N-terminal" evidence="4">
    <location>
        <begin position="7"/>
        <end position="75"/>
    </location>
</feature>
<dbReference type="InterPro" id="IPR036953">
    <property type="entry name" value="GreA/GreB_C_sf"/>
</dbReference>
<evidence type="ECO:0000259" key="4">
    <source>
        <dbReference type="Pfam" id="PF03449"/>
    </source>
</evidence>
<dbReference type="SUPFAM" id="SSF54534">
    <property type="entry name" value="FKBP-like"/>
    <property type="match status" value="1"/>
</dbReference>
<evidence type="ECO:0000256" key="2">
    <source>
        <dbReference type="ARBA" id="ARBA00023163"/>
    </source>
</evidence>
<accession>A0A6J4JJB8</accession>